<keyword evidence="6" id="KW-1185">Reference proteome</keyword>
<accession>A0A420E5E3</accession>
<sequence length="286" mass="32294">MSDLAKQFDSSSSWKGHLQLEYQQRGSRTVISRRRQIGPLNVQRPFYPEEAVCHTYLLHPPGGVVAGDSLKVDIKSLGNSRALVTTPGATKFYRSLGKTAYVDQQLQIEDGAMLEWLPQENIFFPGSQAQINTDIHLQGSARCIAWEMQCFGRPALQERFSTGCILGRTRVYRDNKLVLNERLAKQGFDQHQSCAGMRDYPMLATMIISSDDTQLFESLNESLQKINAGISPKRLILGITCVDGLIVVRAMAVYSEDILRAYVKMWQITREHWFGVIPLAPRIWAT</sequence>
<dbReference type="HAMAP" id="MF_01384">
    <property type="entry name" value="UreD"/>
    <property type="match status" value="1"/>
</dbReference>
<comment type="caution">
    <text evidence="5">The sequence shown here is derived from an EMBL/GenBank/DDBJ whole genome shotgun (WGS) entry which is preliminary data.</text>
</comment>
<keyword evidence="2 4" id="KW-0996">Nickel insertion</keyword>
<evidence type="ECO:0000256" key="1">
    <source>
        <dbReference type="ARBA" id="ARBA00007177"/>
    </source>
</evidence>
<comment type="subcellular location">
    <subcellularLocation>
        <location evidence="4">Cytoplasm</location>
    </subcellularLocation>
</comment>
<dbReference type="RefSeq" id="WP_120356800.1">
    <property type="nucleotide sequence ID" value="NZ_RAQO01000013.1"/>
</dbReference>
<dbReference type="GO" id="GO:0005737">
    <property type="term" value="C:cytoplasm"/>
    <property type="evidence" value="ECO:0007669"/>
    <property type="project" value="UniProtKB-SubCell"/>
</dbReference>
<organism evidence="5 6">
    <name type="scientific">Alginatibacterium sediminis</name>
    <dbReference type="NCBI Taxonomy" id="2164068"/>
    <lineage>
        <taxon>Bacteria</taxon>
        <taxon>Pseudomonadati</taxon>
        <taxon>Pseudomonadota</taxon>
        <taxon>Gammaproteobacteria</taxon>
        <taxon>Alteromonadales</taxon>
        <taxon>Alteromonadaceae</taxon>
        <taxon>Alginatibacterium</taxon>
    </lineage>
</organism>
<dbReference type="OrthoDB" id="9798842at2"/>
<proteinExistence type="inferred from homology"/>
<dbReference type="Proteomes" id="UP000286482">
    <property type="component" value="Unassembled WGS sequence"/>
</dbReference>
<protein>
    <recommendedName>
        <fullName evidence="4">Urease accessory protein UreD</fullName>
    </recommendedName>
</protein>
<evidence type="ECO:0000256" key="3">
    <source>
        <dbReference type="ARBA" id="ARBA00023186"/>
    </source>
</evidence>
<comment type="similarity">
    <text evidence="1 4">Belongs to the UreD family.</text>
</comment>
<dbReference type="PANTHER" id="PTHR33643:SF1">
    <property type="entry name" value="UREASE ACCESSORY PROTEIN D"/>
    <property type="match status" value="1"/>
</dbReference>
<name>A0A420E5E3_9ALTE</name>
<keyword evidence="4" id="KW-0963">Cytoplasm</keyword>
<comment type="subunit">
    <text evidence="4">UreD, UreF and UreG form a complex that acts as a GTP-hydrolysis-dependent molecular chaperone, activating the urease apoprotein by helping to assemble the nickel containing metallocenter of UreC. The UreE protein probably delivers the nickel.</text>
</comment>
<gene>
    <name evidence="4" type="primary">ureD</name>
    <name evidence="5" type="ORF">DBZ36_20210</name>
</gene>
<dbReference type="InterPro" id="IPR002669">
    <property type="entry name" value="UreD"/>
</dbReference>
<comment type="function">
    <text evidence="4">Required for maturation of urease via the functional incorporation of the urease nickel metallocenter.</text>
</comment>
<evidence type="ECO:0000256" key="4">
    <source>
        <dbReference type="HAMAP-Rule" id="MF_01384"/>
    </source>
</evidence>
<dbReference type="EMBL" id="RAQO01000013">
    <property type="protein sequence ID" value="RKF12793.1"/>
    <property type="molecule type" value="Genomic_DNA"/>
</dbReference>
<dbReference type="Pfam" id="PF01774">
    <property type="entry name" value="UreD"/>
    <property type="match status" value="1"/>
</dbReference>
<evidence type="ECO:0000256" key="2">
    <source>
        <dbReference type="ARBA" id="ARBA00022988"/>
    </source>
</evidence>
<dbReference type="GO" id="GO:0016151">
    <property type="term" value="F:nickel cation binding"/>
    <property type="evidence" value="ECO:0007669"/>
    <property type="project" value="UniProtKB-UniRule"/>
</dbReference>
<dbReference type="PANTHER" id="PTHR33643">
    <property type="entry name" value="UREASE ACCESSORY PROTEIN D"/>
    <property type="match status" value="1"/>
</dbReference>
<evidence type="ECO:0000313" key="6">
    <source>
        <dbReference type="Proteomes" id="UP000286482"/>
    </source>
</evidence>
<dbReference type="AlphaFoldDB" id="A0A420E5E3"/>
<reference evidence="5 6" key="1">
    <citation type="submission" date="2018-09" db="EMBL/GenBank/DDBJ databases">
        <authorList>
            <person name="Wang Z."/>
        </authorList>
    </citation>
    <scope>NUCLEOTIDE SEQUENCE [LARGE SCALE GENOMIC DNA]</scope>
    <source>
        <strain evidence="5 6">ALS 81</strain>
    </source>
</reference>
<evidence type="ECO:0000313" key="5">
    <source>
        <dbReference type="EMBL" id="RKF12793.1"/>
    </source>
</evidence>
<keyword evidence="3 4" id="KW-0143">Chaperone</keyword>